<dbReference type="Pfam" id="PF08190">
    <property type="entry name" value="PIH1"/>
    <property type="match status" value="1"/>
</dbReference>
<protein>
    <recommendedName>
        <fullName evidence="3">Protein kintoun</fullName>
    </recommendedName>
    <alternativeName>
        <fullName evidence="3">Dynein assembly factor 2, axonemal</fullName>
    </alternativeName>
</protein>
<feature type="compositionally biased region" description="Pro residues" evidence="4">
    <location>
        <begin position="210"/>
        <end position="225"/>
    </location>
</feature>
<dbReference type="InterPro" id="IPR050734">
    <property type="entry name" value="PIH1/Kintoun_subfamily"/>
</dbReference>
<evidence type="ECO:0000256" key="2">
    <source>
        <dbReference type="ARBA" id="ARBA00024190"/>
    </source>
</evidence>
<comment type="similarity">
    <text evidence="3">Belongs to the PIH1 family. Kintoun subfamily.</text>
</comment>
<dbReference type="PANTHER" id="PTHR22997">
    <property type="entry name" value="PIH1 DOMAIN-CONTAINING PROTEIN 1"/>
    <property type="match status" value="1"/>
</dbReference>
<reference evidence="7" key="1">
    <citation type="submission" date="2025-08" db="UniProtKB">
        <authorList>
            <consortium name="Ensembl"/>
        </authorList>
    </citation>
    <scope>IDENTIFICATION</scope>
</reference>
<dbReference type="AlphaFoldDB" id="A0A8C3RDJ3"/>
<feature type="region of interest" description="Disordered" evidence="4">
    <location>
        <begin position="189"/>
        <end position="247"/>
    </location>
</feature>
<feature type="region of interest" description="Disordered" evidence="4">
    <location>
        <begin position="688"/>
        <end position="738"/>
    </location>
</feature>
<dbReference type="InterPro" id="IPR012981">
    <property type="entry name" value="PIH1_N"/>
</dbReference>
<feature type="region of interest" description="Disordered" evidence="4">
    <location>
        <begin position="337"/>
        <end position="401"/>
    </location>
</feature>
<dbReference type="GO" id="GO:0060285">
    <property type="term" value="P:cilium-dependent cell motility"/>
    <property type="evidence" value="ECO:0007669"/>
    <property type="project" value="UniProtKB-UniRule"/>
</dbReference>
<dbReference type="GO" id="GO:0005576">
    <property type="term" value="C:extracellular region"/>
    <property type="evidence" value="ECO:0007669"/>
    <property type="project" value="GOC"/>
</dbReference>
<comment type="subcellular location">
    <subcellularLocation>
        <location evidence="3">Cytoplasm</location>
    </subcellularLocation>
    <subcellularLocation>
        <location evidence="2">Dynein axonemal particle</location>
    </subcellularLocation>
    <text evidence="3">Localizes in the apical cytoplasm around the gamma-tubulin-positive pericentriolar region, not in the cilia.</text>
</comment>
<dbReference type="Pfam" id="PF18201">
    <property type="entry name" value="PIH1_CS"/>
    <property type="match status" value="1"/>
</dbReference>
<keyword evidence="1 3" id="KW-0963">Cytoplasm</keyword>
<reference evidence="7" key="2">
    <citation type="submission" date="2025-09" db="UniProtKB">
        <authorList>
            <consortium name="Ensembl"/>
        </authorList>
    </citation>
    <scope>IDENTIFICATION</scope>
</reference>
<accession>A0A8C3RDJ3</accession>
<feature type="compositionally biased region" description="Gly residues" evidence="4">
    <location>
        <begin position="697"/>
        <end position="706"/>
    </location>
</feature>
<comment type="function">
    <text evidence="3">Required for cytoplasmic pre-assembly of axonemal dyneins, thereby playing a central role in motility in cilia and flagella. Involved in pre-assembly of dynein arm complexes in the cytoplasm before intraflagellar transport loads them for the ciliary compartment.</text>
</comment>
<evidence type="ECO:0000256" key="3">
    <source>
        <dbReference type="HAMAP-Rule" id="MF_03069"/>
    </source>
</evidence>
<evidence type="ECO:0000259" key="6">
    <source>
        <dbReference type="Pfam" id="PF18201"/>
    </source>
</evidence>
<feature type="domain" description="PIH1D1/2/3 CS-like" evidence="6">
    <location>
        <begin position="240"/>
        <end position="339"/>
    </location>
</feature>
<name>A0A8C3RDJ3_9PASS</name>
<dbReference type="HAMAP" id="MF_03069">
    <property type="entry name" value="Kintoun"/>
    <property type="match status" value="1"/>
</dbReference>
<dbReference type="GO" id="GO:0003351">
    <property type="term" value="P:epithelial cilium movement involved in extracellular fluid movement"/>
    <property type="evidence" value="ECO:0007669"/>
    <property type="project" value="TreeGrafter"/>
</dbReference>
<dbReference type="InterPro" id="IPR041442">
    <property type="entry name" value="PIH1D1/2/3_CS-like"/>
</dbReference>
<feature type="compositionally biased region" description="Pro residues" evidence="4">
    <location>
        <begin position="489"/>
        <end position="503"/>
    </location>
</feature>
<evidence type="ECO:0000313" key="7">
    <source>
        <dbReference type="Ensembl" id="ENSCRFP00000018598.1"/>
    </source>
</evidence>
<organism evidence="7 8">
    <name type="scientific">Cyanoderma ruficeps</name>
    <name type="common">rufous-capped babbler</name>
    <dbReference type="NCBI Taxonomy" id="181631"/>
    <lineage>
        <taxon>Eukaryota</taxon>
        <taxon>Metazoa</taxon>
        <taxon>Chordata</taxon>
        <taxon>Craniata</taxon>
        <taxon>Vertebrata</taxon>
        <taxon>Euteleostomi</taxon>
        <taxon>Archelosauria</taxon>
        <taxon>Archosauria</taxon>
        <taxon>Dinosauria</taxon>
        <taxon>Saurischia</taxon>
        <taxon>Theropoda</taxon>
        <taxon>Coelurosauria</taxon>
        <taxon>Aves</taxon>
        <taxon>Neognathae</taxon>
        <taxon>Neoaves</taxon>
        <taxon>Telluraves</taxon>
        <taxon>Australaves</taxon>
        <taxon>Passeriformes</taxon>
        <taxon>Sylvioidea</taxon>
        <taxon>Timaliidae</taxon>
        <taxon>Cyanoderma</taxon>
    </lineage>
</organism>
<evidence type="ECO:0000256" key="1">
    <source>
        <dbReference type="ARBA" id="ARBA00022490"/>
    </source>
</evidence>
<evidence type="ECO:0000259" key="5">
    <source>
        <dbReference type="Pfam" id="PF08190"/>
    </source>
</evidence>
<feature type="region of interest" description="Disordered" evidence="4">
    <location>
        <begin position="753"/>
        <end position="837"/>
    </location>
</feature>
<feature type="compositionally biased region" description="Pro residues" evidence="4">
    <location>
        <begin position="232"/>
        <end position="241"/>
    </location>
</feature>
<feature type="compositionally biased region" description="Low complexity" evidence="4">
    <location>
        <begin position="352"/>
        <end position="365"/>
    </location>
</feature>
<gene>
    <name evidence="3" type="primary">DNAAF2</name>
    <name evidence="3" type="synonym">KTU</name>
</gene>
<sequence>MAGAGRLHDLDLSAEEAERLRRAFRDERFRELFAEFAAELTDPEQRRLYEEEVAALERERGVEVRFVHPTPGFVLRTSQEGSRRCYINVCSNALMGEPRARAERGGQRWELPYSLAPGREELRPAGRRRLLYDVVFHPAALRLAARSARFRRLLCDTALEAVESQCGVRLDRNNATVLRGVSYKGVPQAPVIRSPLPGGAPKPPDDGESPLPPFPFPPAAAPPPAAGDSSPAAPPPPPGPTTPRWSIRHRSYVDLQDYRHCRDSAPSPVPRELVVTVELPLLRSAEQAELEIRGRELRLDSQRPAYRLRLLLPYDVDESGGRAAFNRAQRQLQVTLPVVLPPGPGGERLEGAEPAAEGPAEAGPAEEGGGAAPPPELGPGGAARSTCGGGEPGDALAEPSAEALCDPPAALSAQPLAEAPAELSVEPLCGPPAEPLTEPAGEGPIDPTSEPFAGSPAEPPAEPATDPTSEPPAGPTTAASSEPFTEPATDPPAEPPTEPPAPSLPRSGAASPIASPEPAMPTGDTPPQASEGHPSDTATCPPFRARQDEASLTLLLLVPGIQPQSLQGDVGTHHYSLRFCTDTAAYALFLLFPPAAALVSPESSISISAHNAVVGLAKAPGTAGLWDKFSFGLDPSSSLQERLFVSEENVDGFLGTAFCPSPCSQSALESQPLIEVLDVTEDRIQIRVEPQERDGEGTLGSSGGALAGKTDSNYPETKAETKCPAAQARAAGSSPAPTAGTIGKAACGSHHCLQREPPATSSAIPGGAGREEPDLESAAAAAAAAGDTAPGSGKQGEAPGAEDEEAAPGPGSRAGSPILREVNPEDGSERILRDHRTRCPVAFQNPLLYQLD</sequence>
<dbReference type="GO" id="GO:0070286">
    <property type="term" value="P:axonemal dynein complex assembly"/>
    <property type="evidence" value="ECO:0007669"/>
    <property type="project" value="UniProtKB-UniRule"/>
</dbReference>
<keyword evidence="8" id="KW-1185">Reference proteome</keyword>
<proteinExistence type="inferred from homology"/>
<dbReference type="Proteomes" id="UP000694396">
    <property type="component" value="Unplaced"/>
</dbReference>
<dbReference type="Ensembl" id="ENSCRFT00000019222.1">
    <property type="protein sequence ID" value="ENSCRFP00000018598.1"/>
    <property type="gene ID" value="ENSCRFG00000014029.1"/>
</dbReference>
<dbReference type="PANTHER" id="PTHR22997:SF3">
    <property type="entry name" value="PROTEIN KINTOUN"/>
    <property type="match status" value="1"/>
</dbReference>
<dbReference type="InterPro" id="IPR034727">
    <property type="entry name" value="Kintoun"/>
</dbReference>
<feature type="region of interest" description="Disordered" evidence="4">
    <location>
        <begin position="425"/>
        <end position="542"/>
    </location>
</feature>
<evidence type="ECO:0000256" key="4">
    <source>
        <dbReference type="SAM" id="MobiDB-lite"/>
    </source>
</evidence>
<evidence type="ECO:0000313" key="8">
    <source>
        <dbReference type="Proteomes" id="UP000694396"/>
    </source>
</evidence>
<feature type="domain" description="PIH1 N-terminal" evidence="5">
    <location>
        <begin position="40"/>
        <end position="198"/>
    </location>
</feature>
<feature type="compositionally biased region" description="Low complexity" evidence="4">
    <location>
        <begin position="724"/>
        <end position="737"/>
    </location>
</feature>
<dbReference type="GO" id="GO:0120293">
    <property type="term" value="C:dynein axonemal particle"/>
    <property type="evidence" value="ECO:0007669"/>
    <property type="project" value="UniProtKB-SubCell"/>
</dbReference>